<dbReference type="InterPro" id="IPR012340">
    <property type="entry name" value="NA-bd_OB-fold"/>
</dbReference>
<keyword evidence="2" id="KW-1185">Reference proteome</keyword>
<evidence type="ECO:0000313" key="2">
    <source>
        <dbReference type="Proteomes" id="UP000823775"/>
    </source>
</evidence>
<reference evidence="1 2" key="1">
    <citation type="journal article" date="2021" name="BMC Genomics">
        <title>Datura genome reveals duplications of psychoactive alkaloid biosynthetic genes and high mutation rate following tissue culture.</title>
        <authorList>
            <person name="Rajewski A."/>
            <person name="Carter-House D."/>
            <person name="Stajich J."/>
            <person name="Litt A."/>
        </authorList>
    </citation>
    <scope>NUCLEOTIDE SEQUENCE [LARGE SCALE GENOMIC DNA]</scope>
    <source>
        <strain evidence="1">AR-01</strain>
    </source>
</reference>
<dbReference type="EMBL" id="JACEIK010003353">
    <property type="protein sequence ID" value="MCD9641405.1"/>
    <property type="molecule type" value="Genomic_DNA"/>
</dbReference>
<proteinExistence type="predicted"/>
<dbReference type="PANTHER" id="PTHR11289:SF0">
    <property type="entry name" value="BREAST CANCER TYPE 2 SUSCEPTIBILITY PROTEIN"/>
    <property type="match status" value="1"/>
</dbReference>
<name>A0ABS8V2M9_DATST</name>
<protein>
    <submittedName>
        <fullName evidence="1">Uncharacterized protein</fullName>
    </submittedName>
</protein>
<evidence type="ECO:0000313" key="1">
    <source>
        <dbReference type="EMBL" id="MCD9641405.1"/>
    </source>
</evidence>
<dbReference type="Gene3D" id="2.40.50.140">
    <property type="entry name" value="Nucleic acid-binding proteins"/>
    <property type="match status" value="1"/>
</dbReference>
<accession>A0ABS8V2M9</accession>
<comment type="caution">
    <text evidence="1">The sequence shown here is derived from an EMBL/GenBank/DDBJ whole genome shotgun (WGS) entry which is preliminary data.</text>
</comment>
<dbReference type="Proteomes" id="UP000823775">
    <property type="component" value="Unassembled WGS sequence"/>
</dbReference>
<dbReference type="InterPro" id="IPR015525">
    <property type="entry name" value="BRCA2"/>
</dbReference>
<sequence length="89" mass="9788">MPTLEATMKALRQSNLQKSLEKALQAAGLAERNVTPFMRVRVVGLTSKSTPLKFCPKEGLITMWNPTEKQQRDLAEGQSFAVTGLTPIS</sequence>
<organism evidence="1 2">
    <name type="scientific">Datura stramonium</name>
    <name type="common">Jimsonweed</name>
    <name type="synonym">Common thornapple</name>
    <dbReference type="NCBI Taxonomy" id="4076"/>
    <lineage>
        <taxon>Eukaryota</taxon>
        <taxon>Viridiplantae</taxon>
        <taxon>Streptophyta</taxon>
        <taxon>Embryophyta</taxon>
        <taxon>Tracheophyta</taxon>
        <taxon>Spermatophyta</taxon>
        <taxon>Magnoliopsida</taxon>
        <taxon>eudicotyledons</taxon>
        <taxon>Gunneridae</taxon>
        <taxon>Pentapetalae</taxon>
        <taxon>asterids</taxon>
        <taxon>lamiids</taxon>
        <taxon>Solanales</taxon>
        <taxon>Solanaceae</taxon>
        <taxon>Solanoideae</taxon>
        <taxon>Datureae</taxon>
        <taxon>Datura</taxon>
    </lineage>
</organism>
<dbReference type="SUPFAM" id="SSF50249">
    <property type="entry name" value="Nucleic acid-binding proteins"/>
    <property type="match status" value="1"/>
</dbReference>
<dbReference type="PANTHER" id="PTHR11289">
    <property type="entry name" value="BREAST CANCER TYPE 2 SUSCEPTIBILITY PROTEIN BRCA2"/>
    <property type="match status" value="1"/>
</dbReference>
<gene>
    <name evidence="1" type="ORF">HAX54_027580</name>
</gene>